<evidence type="ECO:0000259" key="6">
    <source>
        <dbReference type="PROSITE" id="PS50885"/>
    </source>
</evidence>
<evidence type="ECO:0000256" key="4">
    <source>
        <dbReference type="PROSITE-ProRule" id="PRU00284"/>
    </source>
</evidence>
<evidence type="ECO:0000256" key="1">
    <source>
        <dbReference type="ARBA" id="ARBA00004370"/>
    </source>
</evidence>
<keyword evidence="4" id="KW-0807">Transducer</keyword>
<dbReference type="EMBL" id="CP051685">
    <property type="protein sequence ID" value="QJD98944.1"/>
    <property type="molecule type" value="Genomic_DNA"/>
</dbReference>
<dbReference type="AlphaFoldDB" id="A0A7Z2ZRA7"/>
<keyword evidence="8" id="KW-1185">Reference proteome</keyword>
<dbReference type="CDD" id="cd06225">
    <property type="entry name" value="HAMP"/>
    <property type="match status" value="1"/>
</dbReference>
<dbReference type="KEGG" id="mfy:HH212_01930"/>
<evidence type="ECO:0000256" key="2">
    <source>
        <dbReference type="ARBA" id="ARBA00022481"/>
    </source>
</evidence>
<dbReference type="PANTHER" id="PTHR43531">
    <property type="entry name" value="PROTEIN ICFG"/>
    <property type="match status" value="1"/>
</dbReference>
<dbReference type="InterPro" id="IPR047347">
    <property type="entry name" value="YvaQ-like_sensor"/>
</dbReference>
<dbReference type="GO" id="GO:0005886">
    <property type="term" value="C:plasma membrane"/>
    <property type="evidence" value="ECO:0007669"/>
    <property type="project" value="TreeGrafter"/>
</dbReference>
<dbReference type="SUPFAM" id="SSF58104">
    <property type="entry name" value="Methyl-accepting chemotaxis protein (MCP) signaling domain"/>
    <property type="match status" value="1"/>
</dbReference>
<dbReference type="PANTHER" id="PTHR43531:SF14">
    <property type="entry name" value="METHYL-ACCEPTING CHEMOTAXIS PROTEIN I-RELATED"/>
    <property type="match status" value="1"/>
</dbReference>
<dbReference type="SMART" id="SM00283">
    <property type="entry name" value="MA"/>
    <property type="match status" value="1"/>
</dbReference>
<dbReference type="Pfam" id="PF00672">
    <property type="entry name" value="HAMP"/>
    <property type="match status" value="1"/>
</dbReference>
<dbReference type="PRINTS" id="PR00260">
    <property type="entry name" value="CHEMTRNSDUCR"/>
</dbReference>
<evidence type="ECO:0000313" key="7">
    <source>
        <dbReference type="EMBL" id="QJD98944.1"/>
    </source>
</evidence>
<dbReference type="InterPro" id="IPR024478">
    <property type="entry name" value="HlyB_4HB_MCP"/>
</dbReference>
<reference evidence="7 8" key="1">
    <citation type="submission" date="2020-04" db="EMBL/GenBank/DDBJ databases">
        <title>Genome sequencing of novel species.</title>
        <authorList>
            <person name="Heo J."/>
            <person name="Kim S.-J."/>
            <person name="Kim J.-S."/>
            <person name="Hong S.-B."/>
            <person name="Kwon S.-W."/>
        </authorList>
    </citation>
    <scope>NUCLEOTIDE SEQUENCE [LARGE SCALE GENOMIC DNA]</scope>
    <source>
        <strain evidence="7 8">GN2-R2</strain>
    </source>
</reference>
<name>A0A7Z2ZRA7_9BURK</name>
<evidence type="ECO:0000256" key="3">
    <source>
        <dbReference type="ARBA" id="ARBA00029447"/>
    </source>
</evidence>
<protein>
    <submittedName>
        <fullName evidence="7">HAMP domain-containing protein</fullName>
    </submittedName>
</protein>
<dbReference type="Pfam" id="PF12729">
    <property type="entry name" value="4HB_MCP_1"/>
    <property type="match status" value="1"/>
</dbReference>
<keyword evidence="2" id="KW-0488">Methylation</keyword>
<evidence type="ECO:0000259" key="5">
    <source>
        <dbReference type="PROSITE" id="PS50111"/>
    </source>
</evidence>
<dbReference type="GO" id="GO:0007165">
    <property type="term" value="P:signal transduction"/>
    <property type="evidence" value="ECO:0007669"/>
    <property type="project" value="UniProtKB-KW"/>
</dbReference>
<dbReference type="RefSeq" id="WP_169433841.1">
    <property type="nucleotide sequence ID" value="NZ_CP051685.1"/>
</dbReference>
<dbReference type="PROSITE" id="PS50885">
    <property type="entry name" value="HAMP"/>
    <property type="match status" value="1"/>
</dbReference>
<dbReference type="CDD" id="cd11386">
    <property type="entry name" value="MCP_signal"/>
    <property type="match status" value="1"/>
</dbReference>
<dbReference type="GO" id="GO:0006935">
    <property type="term" value="P:chemotaxis"/>
    <property type="evidence" value="ECO:0007669"/>
    <property type="project" value="InterPro"/>
</dbReference>
<sequence length="582" mass="61296">MAMKDFKIGTRLGVGFGALCVALVFMVGQGTAMLGRINAGTDEIVHKRLPRIEMASRTLNEVNDISLAMRNLMLADDDADRGRQMDKIMSSRKEIEGLLAGMDKELESQRGRDLLHRQQELNTRFVQAQDRLIALVKAGDEAGAKQFIITVLRPIMQPYRDAITQQIEMQKELSSETAAAAERIFSETCTLTVGLGLAIVAAACALAWWISRSITRPVRLALDVANAVAAGDLSEKIDVQGCCEVAQLLHALKVMNDNLAATVTTVRSGTDAIALASREVAAGNQDLSTRTEQQAGSLEETASSMEELTSTVRQNADNARQANVLADTASGVATRGGQVIHEVVDTMQQIHAASGKIVDIIGVIDGIAFQTNILALNAAVEAARAGEQGRGFAVVAGEVRNLAQRSATAAREIKALIGDSSAKVEAGSRLVQDAGNTMQEIVDSVRRVTDILGEITSASQEQTAGIEQINESVTQMDTVTQQNAALVEEAAAAADAMQAQAVRLAQAVAVFKLDGAPSSAAALPAPAVVLVPATSAAPLKRPPVTASAVKPALGKPAAFKPAAVKPAAARVPETVGGDWEEF</sequence>
<dbReference type="SMART" id="SM00304">
    <property type="entry name" value="HAMP"/>
    <property type="match status" value="1"/>
</dbReference>
<gene>
    <name evidence="7" type="ORF">HH212_01930</name>
</gene>
<accession>A0A7Z2ZRA7</accession>
<dbReference type="FunFam" id="1.10.287.950:FF:000001">
    <property type="entry name" value="Methyl-accepting chemotaxis sensory transducer"/>
    <property type="match status" value="1"/>
</dbReference>
<dbReference type="InterPro" id="IPR004090">
    <property type="entry name" value="Chemotax_Me-accpt_rcpt"/>
</dbReference>
<evidence type="ECO:0000313" key="8">
    <source>
        <dbReference type="Proteomes" id="UP000502415"/>
    </source>
</evidence>
<dbReference type="Pfam" id="PF00015">
    <property type="entry name" value="MCPsignal"/>
    <property type="match status" value="1"/>
</dbReference>
<dbReference type="InterPro" id="IPR004089">
    <property type="entry name" value="MCPsignal_dom"/>
</dbReference>
<feature type="domain" description="Methyl-accepting transducer" evidence="5">
    <location>
        <begin position="269"/>
        <end position="498"/>
    </location>
</feature>
<feature type="domain" description="HAMP" evidence="6">
    <location>
        <begin position="212"/>
        <end position="264"/>
    </location>
</feature>
<dbReference type="Gene3D" id="1.10.287.950">
    <property type="entry name" value="Methyl-accepting chemotaxis protein"/>
    <property type="match status" value="1"/>
</dbReference>
<dbReference type="Proteomes" id="UP000502415">
    <property type="component" value="Chromosome"/>
</dbReference>
<comment type="similarity">
    <text evidence="3">Belongs to the methyl-accepting chemotaxis (MCP) protein family.</text>
</comment>
<dbReference type="CDD" id="cd19411">
    <property type="entry name" value="MCP2201-like_sensor"/>
    <property type="match status" value="1"/>
</dbReference>
<organism evidence="7 8">
    <name type="scientific">Massilia forsythiae</name>
    <dbReference type="NCBI Taxonomy" id="2728020"/>
    <lineage>
        <taxon>Bacteria</taxon>
        <taxon>Pseudomonadati</taxon>
        <taxon>Pseudomonadota</taxon>
        <taxon>Betaproteobacteria</taxon>
        <taxon>Burkholderiales</taxon>
        <taxon>Oxalobacteraceae</taxon>
        <taxon>Telluria group</taxon>
        <taxon>Massilia</taxon>
    </lineage>
</organism>
<dbReference type="PROSITE" id="PS50111">
    <property type="entry name" value="CHEMOTAXIS_TRANSDUC_2"/>
    <property type="match status" value="1"/>
</dbReference>
<dbReference type="InterPro" id="IPR051310">
    <property type="entry name" value="MCP_chemotaxis"/>
</dbReference>
<dbReference type="GO" id="GO:0004888">
    <property type="term" value="F:transmembrane signaling receptor activity"/>
    <property type="evidence" value="ECO:0007669"/>
    <property type="project" value="InterPro"/>
</dbReference>
<dbReference type="InterPro" id="IPR003660">
    <property type="entry name" value="HAMP_dom"/>
</dbReference>
<comment type="subcellular location">
    <subcellularLocation>
        <location evidence="1">Membrane</location>
    </subcellularLocation>
</comment>
<proteinExistence type="inferred from homology"/>